<feature type="compositionally biased region" description="Basic residues" evidence="1">
    <location>
        <begin position="181"/>
        <end position="192"/>
    </location>
</feature>
<name>A0ABM4XSL9_VULVU</name>
<organism evidence="2 3">
    <name type="scientific">Vulpes vulpes</name>
    <name type="common">Red fox</name>
    <dbReference type="NCBI Taxonomy" id="9627"/>
    <lineage>
        <taxon>Eukaryota</taxon>
        <taxon>Metazoa</taxon>
        <taxon>Chordata</taxon>
        <taxon>Craniata</taxon>
        <taxon>Vertebrata</taxon>
        <taxon>Euteleostomi</taxon>
        <taxon>Mammalia</taxon>
        <taxon>Eutheria</taxon>
        <taxon>Laurasiatheria</taxon>
        <taxon>Carnivora</taxon>
        <taxon>Caniformia</taxon>
        <taxon>Canidae</taxon>
        <taxon>Vulpes</taxon>
    </lineage>
</organism>
<evidence type="ECO:0000313" key="3">
    <source>
        <dbReference type="RefSeq" id="XP_072581037.1"/>
    </source>
</evidence>
<feature type="compositionally biased region" description="Low complexity" evidence="1">
    <location>
        <begin position="63"/>
        <end position="83"/>
    </location>
</feature>
<protein>
    <submittedName>
        <fullName evidence="3">Uncharacterized protein</fullName>
    </submittedName>
</protein>
<proteinExistence type="predicted"/>
<feature type="compositionally biased region" description="Basic residues" evidence="1">
    <location>
        <begin position="148"/>
        <end position="166"/>
    </location>
</feature>
<accession>A0ABM4XSL9</accession>
<reference evidence="3" key="1">
    <citation type="submission" date="2025-08" db="UniProtKB">
        <authorList>
            <consortium name="RefSeq"/>
        </authorList>
    </citation>
    <scope>IDENTIFICATION</scope>
    <source>
        <tissue evidence="3">Cell line</tissue>
    </source>
</reference>
<feature type="region of interest" description="Disordered" evidence="1">
    <location>
        <begin position="121"/>
        <end position="200"/>
    </location>
</feature>
<sequence length="278" mass="31000">MHSKRLFELLRKLYYTGSGLGRRQPCLCTTSGPTAAGAARCRRLEVLKLNTVLKPLEARGLNTSARDASSGAARGTARSPSSRKWAPEGRTRRCLKAWILRSNWVKTRAAPLTRARGCQVARDSESSSSAQWDLQPHLPRGLSTPRAASRRGTRPRYPRGPRRRVRPGPAVAPPRQDLNHPSKRPPRRRPGRRGLPAASWVTAPEFYEKLPVKSKQQQQHTESPARAQKTRLNAPLAVEARNELASGVRSRFLRLKRWIECAGQRAVLVSRNGVDTVP</sequence>
<dbReference type="RefSeq" id="XP_072581037.1">
    <property type="nucleotide sequence ID" value="XM_072724936.1"/>
</dbReference>
<evidence type="ECO:0000256" key="1">
    <source>
        <dbReference type="SAM" id="MobiDB-lite"/>
    </source>
</evidence>
<evidence type="ECO:0000313" key="2">
    <source>
        <dbReference type="Proteomes" id="UP001652641"/>
    </source>
</evidence>
<dbReference type="GeneID" id="112926922"/>
<feature type="region of interest" description="Disordered" evidence="1">
    <location>
        <begin position="63"/>
        <end position="88"/>
    </location>
</feature>
<dbReference type="Proteomes" id="UP001652641">
    <property type="component" value="Chromosome 10"/>
</dbReference>
<keyword evidence="2" id="KW-1185">Reference proteome</keyword>
<gene>
    <name evidence="3" type="primary">LOC112926922</name>
</gene>